<feature type="chain" id="PRO_5021817077" evidence="5">
    <location>
        <begin position="20"/>
        <end position="346"/>
    </location>
</feature>
<proteinExistence type="predicted"/>
<dbReference type="PRINTS" id="PR00909">
    <property type="entry name" value="SPERMDNBNDNG"/>
</dbReference>
<protein>
    <submittedName>
        <fullName evidence="6">Extracellular solute-binding protein</fullName>
    </submittedName>
</protein>
<dbReference type="GO" id="GO:0019808">
    <property type="term" value="F:polyamine binding"/>
    <property type="evidence" value="ECO:0007669"/>
    <property type="project" value="InterPro"/>
</dbReference>
<dbReference type="InterPro" id="IPR001188">
    <property type="entry name" value="Sperm_putr-bd"/>
</dbReference>
<organism evidence="6 7">
    <name type="scientific">Paracoccus denitrificans</name>
    <dbReference type="NCBI Taxonomy" id="266"/>
    <lineage>
        <taxon>Bacteria</taxon>
        <taxon>Pseudomonadati</taxon>
        <taxon>Pseudomonadota</taxon>
        <taxon>Alphaproteobacteria</taxon>
        <taxon>Rhodobacterales</taxon>
        <taxon>Paracoccaceae</taxon>
        <taxon>Paracoccus</taxon>
    </lineage>
</organism>
<dbReference type="AlphaFoldDB" id="A0A533ID43"/>
<comment type="caution">
    <text evidence="6">The sequence shown here is derived from an EMBL/GenBank/DDBJ whole genome shotgun (WGS) entry which is preliminary data.</text>
</comment>
<feature type="signal peptide" evidence="5">
    <location>
        <begin position="1"/>
        <end position="19"/>
    </location>
</feature>
<comment type="subcellular location">
    <subcellularLocation>
        <location evidence="1">Periplasm</location>
    </subcellularLocation>
</comment>
<evidence type="ECO:0000313" key="6">
    <source>
        <dbReference type="EMBL" id="TKW67702.1"/>
    </source>
</evidence>
<evidence type="ECO:0000256" key="3">
    <source>
        <dbReference type="ARBA" id="ARBA00022729"/>
    </source>
</evidence>
<keyword evidence="3 5" id="KW-0732">Signal</keyword>
<evidence type="ECO:0000256" key="1">
    <source>
        <dbReference type="ARBA" id="ARBA00004418"/>
    </source>
</evidence>
<dbReference type="Pfam" id="PF13343">
    <property type="entry name" value="SBP_bac_6"/>
    <property type="match status" value="1"/>
</dbReference>
<accession>A0A533ID43</accession>
<dbReference type="EMBL" id="VAFL01000003">
    <property type="protein sequence ID" value="TKW67702.1"/>
    <property type="molecule type" value="Genomic_DNA"/>
</dbReference>
<dbReference type="SUPFAM" id="SSF53850">
    <property type="entry name" value="Periplasmic binding protein-like II"/>
    <property type="match status" value="1"/>
</dbReference>
<dbReference type="PANTHER" id="PTHR30222">
    <property type="entry name" value="SPERMIDINE/PUTRESCINE-BINDING PERIPLASMIC PROTEIN"/>
    <property type="match status" value="1"/>
</dbReference>
<evidence type="ECO:0000256" key="2">
    <source>
        <dbReference type="ARBA" id="ARBA00022448"/>
    </source>
</evidence>
<dbReference type="Proteomes" id="UP000315344">
    <property type="component" value="Unassembled WGS sequence"/>
</dbReference>
<dbReference type="GO" id="GO:0042597">
    <property type="term" value="C:periplasmic space"/>
    <property type="evidence" value="ECO:0007669"/>
    <property type="project" value="UniProtKB-SubCell"/>
</dbReference>
<dbReference type="PANTHER" id="PTHR30222:SF17">
    <property type="entry name" value="SPERMIDINE_PUTRESCINE-BINDING PERIPLASMIC PROTEIN"/>
    <property type="match status" value="1"/>
</dbReference>
<dbReference type="Gene3D" id="3.40.190.10">
    <property type="entry name" value="Periplasmic binding protein-like II"/>
    <property type="match status" value="2"/>
</dbReference>
<gene>
    <name evidence="6" type="ORF">DI616_05150</name>
</gene>
<name>A0A533ID43_PARDE</name>
<sequence length="346" mass="37981">MTFLRSTAIVAVFATPAFAADSELTVFDWAGFEEPVLFQPYIDQHGDSPTFALYGDDDEAFQKIASGFKADVVHPCSQMVSKYRDAGLIEPWDVSRIPAYEDLDPQFNGSDVFHDDEGVWYIPTDWGATAIAYNTEKVPAEDVASLNVFLNPDYAGRTSLPDSSDDVWALAYLATGVTDWTEVSDEQFAAAADWLRQAHQNVAAYWSDPSEQAQLMASGQVDVAWSWNDGVTYLQADNYPVGFQRAPTEGSSNFICGFINMKDGPGNEDKVYDFINAWLDPSSAKGLLDTIGYGPTTVAGMETIKDEEAVKTGLGPIDAPILNQTPNSPQLREKQLAEFEKIKAGF</sequence>
<reference evidence="6 7" key="1">
    <citation type="journal article" date="2017" name="Nat. Commun.">
        <title>In situ click chemistry generation of cyclooxygenase-2 inhibitors.</title>
        <authorList>
            <person name="Bhardwaj A."/>
            <person name="Kaur J."/>
            <person name="Wuest M."/>
            <person name="Wuest F."/>
        </authorList>
    </citation>
    <scope>NUCLEOTIDE SEQUENCE [LARGE SCALE GENOMIC DNA]</scope>
    <source>
        <strain evidence="6">S2_012_000_R3_94</strain>
    </source>
</reference>
<dbReference type="GO" id="GO:0015846">
    <property type="term" value="P:polyamine transport"/>
    <property type="evidence" value="ECO:0007669"/>
    <property type="project" value="InterPro"/>
</dbReference>
<keyword evidence="4" id="KW-0574">Periplasm</keyword>
<evidence type="ECO:0000313" key="7">
    <source>
        <dbReference type="Proteomes" id="UP000315344"/>
    </source>
</evidence>
<evidence type="ECO:0000256" key="5">
    <source>
        <dbReference type="SAM" id="SignalP"/>
    </source>
</evidence>
<evidence type="ECO:0000256" key="4">
    <source>
        <dbReference type="ARBA" id="ARBA00022764"/>
    </source>
</evidence>
<keyword evidence="2" id="KW-0813">Transport</keyword>